<proteinExistence type="predicted"/>
<organism evidence="2 3">
    <name type="scientific">Ascochyta lentis</name>
    <dbReference type="NCBI Taxonomy" id="205686"/>
    <lineage>
        <taxon>Eukaryota</taxon>
        <taxon>Fungi</taxon>
        <taxon>Dikarya</taxon>
        <taxon>Ascomycota</taxon>
        <taxon>Pezizomycotina</taxon>
        <taxon>Dothideomycetes</taxon>
        <taxon>Pleosporomycetidae</taxon>
        <taxon>Pleosporales</taxon>
        <taxon>Pleosporineae</taxon>
        <taxon>Didymellaceae</taxon>
        <taxon>Ascochyta</taxon>
    </lineage>
</organism>
<protein>
    <submittedName>
        <fullName evidence="2">Uncharacterized protein</fullName>
    </submittedName>
</protein>
<dbReference type="EMBL" id="RZGK01000006">
    <property type="protein sequence ID" value="KAF9698650.1"/>
    <property type="molecule type" value="Genomic_DNA"/>
</dbReference>
<dbReference type="AlphaFoldDB" id="A0A8H7MKT8"/>
<reference evidence="2" key="2">
    <citation type="submission" date="2020-09" db="EMBL/GenBank/DDBJ databases">
        <title>Reference genome assembly for Australian Ascochyta lentis isolate Al4.</title>
        <authorList>
            <person name="Lee R.C."/>
            <person name="Farfan-Caceres L.M."/>
            <person name="Debler J.W."/>
            <person name="Williams A.H."/>
            <person name="Henares B.M."/>
        </authorList>
    </citation>
    <scope>NUCLEOTIDE SEQUENCE</scope>
    <source>
        <strain evidence="2">Al4</strain>
    </source>
</reference>
<evidence type="ECO:0000256" key="1">
    <source>
        <dbReference type="SAM" id="Phobius"/>
    </source>
</evidence>
<accession>A0A8H7MKT8</accession>
<reference evidence="2" key="1">
    <citation type="submission" date="2018-12" db="EMBL/GenBank/DDBJ databases">
        <authorList>
            <person name="Syme R.A."/>
            <person name="Farfan-Caceres L."/>
            <person name="Lichtenzveig J."/>
        </authorList>
    </citation>
    <scope>NUCLEOTIDE SEQUENCE</scope>
    <source>
        <strain evidence="2">Al4</strain>
    </source>
</reference>
<keyword evidence="3" id="KW-1185">Reference proteome</keyword>
<comment type="caution">
    <text evidence="2">The sequence shown here is derived from an EMBL/GenBank/DDBJ whole genome shotgun (WGS) entry which is preliminary data.</text>
</comment>
<keyword evidence="1" id="KW-1133">Transmembrane helix</keyword>
<dbReference type="Proteomes" id="UP000651452">
    <property type="component" value="Unassembled WGS sequence"/>
</dbReference>
<evidence type="ECO:0000313" key="3">
    <source>
        <dbReference type="Proteomes" id="UP000651452"/>
    </source>
</evidence>
<keyword evidence="1" id="KW-0812">Transmembrane</keyword>
<evidence type="ECO:0000313" key="2">
    <source>
        <dbReference type="EMBL" id="KAF9698650.1"/>
    </source>
</evidence>
<gene>
    <name evidence="2" type="ORF">EKO04_003900</name>
</gene>
<dbReference type="OrthoDB" id="5331891at2759"/>
<feature type="transmembrane region" description="Helical" evidence="1">
    <location>
        <begin position="15"/>
        <end position="36"/>
    </location>
</feature>
<name>A0A8H7MKT8_9PLEO</name>
<keyword evidence="1" id="KW-0472">Membrane</keyword>
<sequence>MDGVQQAKGFATDEIWFGVTNTALFFLGIALLEIAYWQPIKEKMTDADEDTESSLRVGLCETEALHLVLSITESLKKVSSATSILEMK</sequence>